<comment type="caution">
    <text evidence="1">The sequence shown here is derived from an EMBL/GenBank/DDBJ whole genome shotgun (WGS) entry which is preliminary data.</text>
</comment>
<evidence type="ECO:0000313" key="1">
    <source>
        <dbReference type="EMBL" id="KAH7916532.1"/>
    </source>
</evidence>
<dbReference type="EMBL" id="MU267590">
    <property type="protein sequence ID" value="KAH7916532.1"/>
    <property type="molecule type" value="Genomic_DNA"/>
</dbReference>
<reference evidence="1" key="1">
    <citation type="journal article" date="2021" name="New Phytol.">
        <title>Evolutionary innovations through gain and loss of genes in the ectomycorrhizal Boletales.</title>
        <authorList>
            <person name="Wu G."/>
            <person name="Miyauchi S."/>
            <person name="Morin E."/>
            <person name="Kuo A."/>
            <person name="Drula E."/>
            <person name="Varga T."/>
            <person name="Kohler A."/>
            <person name="Feng B."/>
            <person name="Cao Y."/>
            <person name="Lipzen A."/>
            <person name="Daum C."/>
            <person name="Hundley H."/>
            <person name="Pangilinan J."/>
            <person name="Johnson J."/>
            <person name="Barry K."/>
            <person name="LaButti K."/>
            <person name="Ng V."/>
            <person name="Ahrendt S."/>
            <person name="Min B."/>
            <person name="Choi I.G."/>
            <person name="Park H."/>
            <person name="Plett J.M."/>
            <person name="Magnuson J."/>
            <person name="Spatafora J.W."/>
            <person name="Nagy L.G."/>
            <person name="Henrissat B."/>
            <person name="Grigoriev I.V."/>
            <person name="Yang Z.L."/>
            <person name="Xu J."/>
            <person name="Martin F.M."/>
        </authorList>
    </citation>
    <scope>NUCLEOTIDE SEQUENCE</scope>
    <source>
        <strain evidence="1">ATCC 28755</strain>
    </source>
</reference>
<organism evidence="1 2">
    <name type="scientific">Hygrophoropsis aurantiaca</name>
    <dbReference type="NCBI Taxonomy" id="72124"/>
    <lineage>
        <taxon>Eukaryota</taxon>
        <taxon>Fungi</taxon>
        <taxon>Dikarya</taxon>
        <taxon>Basidiomycota</taxon>
        <taxon>Agaricomycotina</taxon>
        <taxon>Agaricomycetes</taxon>
        <taxon>Agaricomycetidae</taxon>
        <taxon>Boletales</taxon>
        <taxon>Coniophorineae</taxon>
        <taxon>Hygrophoropsidaceae</taxon>
        <taxon>Hygrophoropsis</taxon>
    </lineage>
</organism>
<keyword evidence="2" id="KW-1185">Reference proteome</keyword>
<accession>A0ACB8AVV1</accession>
<evidence type="ECO:0000313" key="2">
    <source>
        <dbReference type="Proteomes" id="UP000790377"/>
    </source>
</evidence>
<dbReference type="Proteomes" id="UP000790377">
    <property type="component" value="Unassembled WGS sequence"/>
</dbReference>
<sequence>MGHHFSNAIFAFLCLTLAVSPSVLGCKDNILGEEAEEGKHACQFANKNEIARTTDSVPWQFAVYTGPNCQGDHHLHYIERQATVYESCWLCRKFDSPLIDGHVESMVYTTSHVSWNYRLDVRMVLALKVYSDDNCQDEVATMKGKFMVNTNPTGRNIHSFTVCYIPDLFGS</sequence>
<gene>
    <name evidence="1" type="ORF">BJ138DRAFT_284372</name>
</gene>
<proteinExistence type="predicted"/>
<protein>
    <submittedName>
        <fullName evidence="1">Uncharacterized protein</fullName>
    </submittedName>
</protein>
<name>A0ACB8AVV1_9AGAM</name>